<feature type="chain" id="PRO_5005537726" description="SH3 domain-containing protein" evidence="5">
    <location>
        <begin position="29"/>
        <end position="239"/>
    </location>
</feature>
<dbReference type="SMART" id="SM00326">
    <property type="entry name" value="SH3"/>
    <property type="match status" value="2"/>
</dbReference>
<name>A0A0L0DNP1_THETB</name>
<dbReference type="InterPro" id="IPR036028">
    <property type="entry name" value="SH3-like_dom_sf"/>
</dbReference>
<evidence type="ECO:0000256" key="4">
    <source>
        <dbReference type="SAM" id="MobiDB-lite"/>
    </source>
</evidence>
<dbReference type="PANTHER" id="PTHR15706">
    <property type="entry name" value="SH3 MULTIPLE DOMAIN"/>
    <property type="match status" value="1"/>
</dbReference>
<keyword evidence="5" id="KW-0732">Signal</keyword>
<organism evidence="7 8">
    <name type="scientific">Thecamonas trahens ATCC 50062</name>
    <dbReference type="NCBI Taxonomy" id="461836"/>
    <lineage>
        <taxon>Eukaryota</taxon>
        <taxon>Apusozoa</taxon>
        <taxon>Apusomonadida</taxon>
        <taxon>Apusomonadidae</taxon>
        <taxon>Thecamonas</taxon>
    </lineage>
</organism>
<feature type="region of interest" description="Disordered" evidence="4">
    <location>
        <begin position="28"/>
        <end position="68"/>
    </location>
</feature>
<dbReference type="Pfam" id="PF14604">
    <property type="entry name" value="SH3_9"/>
    <property type="match status" value="1"/>
</dbReference>
<dbReference type="CDD" id="cd00174">
    <property type="entry name" value="SH3"/>
    <property type="match status" value="1"/>
</dbReference>
<evidence type="ECO:0000256" key="2">
    <source>
        <dbReference type="ARBA" id="ARBA00022737"/>
    </source>
</evidence>
<evidence type="ECO:0000313" key="8">
    <source>
        <dbReference type="Proteomes" id="UP000054408"/>
    </source>
</evidence>
<dbReference type="InterPro" id="IPR051228">
    <property type="entry name" value="NADPH_Oxidase/PX-Domain"/>
</dbReference>
<dbReference type="AlphaFoldDB" id="A0A0L0DNP1"/>
<evidence type="ECO:0000313" key="7">
    <source>
        <dbReference type="EMBL" id="KNC53929.1"/>
    </source>
</evidence>
<evidence type="ECO:0000256" key="5">
    <source>
        <dbReference type="SAM" id="SignalP"/>
    </source>
</evidence>
<dbReference type="STRING" id="461836.A0A0L0DNP1"/>
<dbReference type="OrthoDB" id="5340910at2759"/>
<dbReference type="InterPro" id="IPR001452">
    <property type="entry name" value="SH3_domain"/>
</dbReference>
<dbReference type="GO" id="GO:0042554">
    <property type="term" value="P:superoxide anion generation"/>
    <property type="evidence" value="ECO:0007669"/>
    <property type="project" value="TreeGrafter"/>
</dbReference>
<gene>
    <name evidence="7" type="ORF">AMSG_09571</name>
</gene>
<dbReference type="GeneID" id="25568004"/>
<sequence length="239" mass="24992">MEHNLASRLARSLLDSLVVLWPASPIGSVPPVAAAADDNDGVEEDDDDDDDDNDNDNDTHSRGNDNALKPSNSLAAAIEVPLCLDLPVDAHCPTVAASDAIVLPREPNVMQAIEAFKPRADDELLVAPGDVVTVLERYSDGWIMACNEGVCGVLPASFLAPLQVAAKWAFVPSSPDEVALAVGDLVDIYEFYDDGWALVRAPSGAAGMAPQSFLDHPAAAADAGLHTPSALDTPPASPH</sequence>
<keyword evidence="1 3" id="KW-0728">SH3 domain</keyword>
<feature type="signal peptide" evidence="5">
    <location>
        <begin position="1"/>
        <end position="28"/>
    </location>
</feature>
<keyword evidence="2" id="KW-0677">Repeat</keyword>
<evidence type="ECO:0000259" key="6">
    <source>
        <dbReference type="PROSITE" id="PS50002"/>
    </source>
</evidence>
<evidence type="ECO:0000256" key="1">
    <source>
        <dbReference type="ARBA" id="ARBA00022443"/>
    </source>
</evidence>
<dbReference type="Proteomes" id="UP000054408">
    <property type="component" value="Unassembled WGS sequence"/>
</dbReference>
<protein>
    <recommendedName>
        <fullName evidence="6">SH3 domain-containing protein</fullName>
    </recommendedName>
</protein>
<proteinExistence type="predicted"/>
<dbReference type="RefSeq" id="XP_013754133.1">
    <property type="nucleotide sequence ID" value="XM_013898679.1"/>
</dbReference>
<keyword evidence="8" id="KW-1185">Reference proteome</keyword>
<dbReference type="GO" id="GO:0005737">
    <property type="term" value="C:cytoplasm"/>
    <property type="evidence" value="ECO:0007669"/>
    <property type="project" value="TreeGrafter"/>
</dbReference>
<reference evidence="7 8" key="1">
    <citation type="submission" date="2010-05" db="EMBL/GenBank/DDBJ databases">
        <title>The Genome Sequence of Thecamonas trahens ATCC 50062.</title>
        <authorList>
            <consortium name="The Broad Institute Genome Sequencing Platform"/>
            <person name="Russ C."/>
            <person name="Cuomo C."/>
            <person name="Shea T."/>
            <person name="Young S.K."/>
            <person name="Zeng Q."/>
            <person name="Koehrsen M."/>
            <person name="Haas B."/>
            <person name="Borodovsky M."/>
            <person name="Guigo R."/>
            <person name="Alvarado L."/>
            <person name="Berlin A."/>
            <person name="Bochicchio J."/>
            <person name="Borenstein D."/>
            <person name="Chapman S."/>
            <person name="Chen Z."/>
            <person name="Freedman E."/>
            <person name="Gellesch M."/>
            <person name="Goldberg J."/>
            <person name="Griggs A."/>
            <person name="Gujja S."/>
            <person name="Heilman E."/>
            <person name="Heiman D."/>
            <person name="Hepburn T."/>
            <person name="Howarth C."/>
            <person name="Jen D."/>
            <person name="Larson L."/>
            <person name="Mehta T."/>
            <person name="Park D."/>
            <person name="Pearson M."/>
            <person name="Roberts A."/>
            <person name="Saif S."/>
            <person name="Shenoy N."/>
            <person name="Sisk P."/>
            <person name="Stolte C."/>
            <person name="Sykes S."/>
            <person name="Thomson T."/>
            <person name="Walk T."/>
            <person name="White J."/>
            <person name="Yandava C."/>
            <person name="Burger G."/>
            <person name="Gray M.W."/>
            <person name="Holland P.W.H."/>
            <person name="King N."/>
            <person name="Lang F.B.F."/>
            <person name="Roger A.J."/>
            <person name="Ruiz-Trillo I."/>
            <person name="Lander E."/>
            <person name="Nusbaum C."/>
        </authorList>
    </citation>
    <scope>NUCLEOTIDE SEQUENCE [LARGE SCALE GENOMIC DNA]</scope>
    <source>
        <strain evidence="7 8">ATCC 50062</strain>
    </source>
</reference>
<dbReference type="PANTHER" id="PTHR15706:SF2">
    <property type="entry name" value="SH3 AND PX DOMAIN-CONTAINING PROTEIN 2A"/>
    <property type="match status" value="1"/>
</dbReference>
<dbReference type="GO" id="GO:0016176">
    <property type="term" value="F:superoxide-generating NADPH oxidase activator activity"/>
    <property type="evidence" value="ECO:0007669"/>
    <property type="project" value="TreeGrafter"/>
</dbReference>
<dbReference type="EMBL" id="GL349484">
    <property type="protein sequence ID" value="KNC53929.1"/>
    <property type="molecule type" value="Genomic_DNA"/>
</dbReference>
<dbReference type="PROSITE" id="PS50002">
    <property type="entry name" value="SH3"/>
    <property type="match status" value="1"/>
</dbReference>
<feature type="compositionally biased region" description="Acidic residues" evidence="4">
    <location>
        <begin position="37"/>
        <end position="56"/>
    </location>
</feature>
<feature type="domain" description="SH3" evidence="6">
    <location>
        <begin position="105"/>
        <end position="164"/>
    </location>
</feature>
<evidence type="ECO:0000256" key="3">
    <source>
        <dbReference type="PROSITE-ProRule" id="PRU00192"/>
    </source>
</evidence>
<dbReference type="Gene3D" id="2.30.30.40">
    <property type="entry name" value="SH3 Domains"/>
    <property type="match status" value="2"/>
</dbReference>
<accession>A0A0L0DNP1</accession>
<dbReference type="SUPFAM" id="SSF50044">
    <property type="entry name" value="SH3-domain"/>
    <property type="match status" value="2"/>
</dbReference>